<feature type="chain" id="PRO_5044742842" evidence="1">
    <location>
        <begin position="24"/>
        <end position="166"/>
    </location>
</feature>
<dbReference type="EMBL" id="QRBW01000007">
    <property type="protein sequence ID" value="RDT60961.1"/>
    <property type="molecule type" value="Genomic_DNA"/>
</dbReference>
<evidence type="ECO:0000313" key="3">
    <source>
        <dbReference type="Proteomes" id="UP000255291"/>
    </source>
</evidence>
<dbReference type="AlphaFoldDB" id="A0ABD7H0M8"/>
<reference evidence="2 3" key="1">
    <citation type="submission" date="2018-07" db="EMBL/GenBank/DDBJ databases">
        <title>The use of a cohorting ward and systematic surveillance cultures for the control of a Klebsiella pneumoniae carbapenemase (KPC)-producing Enterobacteriaceae outbreak.</title>
        <authorList>
            <person name="Doi Y."/>
        </authorList>
    </citation>
    <scope>NUCLEOTIDE SEQUENCE [LARGE SCALE GENOMIC DNA]</scope>
    <source>
        <strain evidence="2 3">1-RC-17-04017</strain>
    </source>
</reference>
<comment type="caution">
    <text evidence="2">The sequence shown here is derived from an EMBL/GenBank/DDBJ whole genome shotgun (WGS) entry which is preliminary data.</text>
</comment>
<evidence type="ECO:0000313" key="2">
    <source>
        <dbReference type="EMBL" id="RDT60961.1"/>
    </source>
</evidence>
<organism evidence="2 3">
    <name type="scientific">Enterobacter roggenkampii</name>
    <dbReference type="NCBI Taxonomy" id="1812935"/>
    <lineage>
        <taxon>Bacteria</taxon>
        <taxon>Pseudomonadati</taxon>
        <taxon>Pseudomonadota</taxon>
        <taxon>Gammaproteobacteria</taxon>
        <taxon>Enterobacterales</taxon>
        <taxon>Enterobacteriaceae</taxon>
        <taxon>Enterobacter</taxon>
        <taxon>Enterobacter cloacae complex</taxon>
    </lineage>
</organism>
<sequence>MASMKTKNLLLFILLTVAQCSHAQEQYNFEAVKPAVIEFFKRGAGNPDSCNVFKEQLAKNFEDKQTRKMMIGFCDSDLDTTKPVSFTEMSLHHSEGHLYVCGILSGETQLGRKIGARFIAAEPYHLVLGFKYSRRPIAYATDDKFLVDEVRSQIKAFNELYAKACN</sequence>
<proteinExistence type="predicted"/>
<accession>A0ABD7H0M8</accession>
<dbReference type="Proteomes" id="UP000255291">
    <property type="component" value="Unassembled WGS sequence"/>
</dbReference>
<name>A0ABD7H0M8_9ENTR</name>
<feature type="signal peptide" evidence="1">
    <location>
        <begin position="1"/>
        <end position="23"/>
    </location>
</feature>
<keyword evidence="1" id="KW-0732">Signal</keyword>
<evidence type="ECO:0000256" key="1">
    <source>
        <dbReference type="SAM" id="SignalP"/>
    </source>
</evidence>
<gene>
    <name evidence="2" type="ORF">DXF87_05205</name>
</gene>
<protein>
    <submittedName>
        <fullName evidence="2">Uncharacterized protein</fullName>
    </submittedName>
</protein>